<dbReference type="InterPro" id="IPR017441">
    <property type="entry name" value="Protein_kinase_ATP_BS"/>
</dbReference>
<dbReference type="SUPFAM" id="SSF56112">
    <property type="entry name" value="Protein kinase-like (PK-like)"/>
    <property type="match status" value="1"/>
</dbReference>
<feature type="compositionally biased region" description="Polar residues" evidence="2">
    <location>
        <begin position="1"/>
        <end position="14"/>
    </location>
</feature>
<feature type="binding site" evidence="1">
    <location>
        <position position="115"/>
    </location>
    <ligand>
        <name>ATP</name>
        <dbReference type="ChEBI" id="CHEBI:30616"/>
    </ligand>
</feature>
<sequence length="281" mass="32469">MTDSLSLDYNTSNGLEKPKLPYLPGNQFSVASHRPPPPTDGRVSLTFKTARERELVDVVTRCQNHPPLEGKLIPEERFNLKILETIRVGDGKSAQVVSVQILSGPRLVDLELVAKLYDPLYYDHSSDDADPFLIDPRTLTVELRKCIMTRVVDAESWLYQRNVRHGDIHPRNILVQQLESTPDDPAVTFIDFGRAIIGRSHDPTDLEEEEKYLPGTYISPRLRWSMSSSWRAYPHAFKDWITWDWQSWLEDEYEGDEITEQMRLLWPPLRTKPLPPPPDLR</sequence>
<evidence type="ECO:0000256" key="1">
    <source>
        <dbReference type="PROSITE-ProRule" id="PRU10141"/>
    </source>
</evidence>
<dbReference type="InterPro" id="IPR011009">
    <property type="entry name" value="Kinase-like_dom_sf"/>
</dbReference>
<comment type="caution">
    <text evidence="3">The sequence shown here is derived from an EMBL/GenBank/DDBJ whole genome shotgun (WGS) entry which is preliminary data.</text>
</comment>
<dbReference type="Proteomes" id="UP001583193">
    <property type="component" value="Unassembled WGS sequence"/>
</dbReference>
<dbReference type="Gene3D" id="1.10.510.10">
    <property type="entry name" value="Transferase(Phosphotransferase) domain 1"/>
    <property type="match status" value="1"/>
</dbReference>
<accession>A0ABR3Y9K1</accession>
<name>A0ABR3Y9K1_9EURO</name>
<proteinExistence type="predicted"/>
<protein>
    <recommendedName>
        <fullName evidence="5">Protein kinase domain-containing protein</fullName>
    </recommendedName>
</protein>
<evidence type="ECO:0000313" key="3">
    <source>
        <dbReference type="EMBL" id="KAL1884957.1"/>
    </source>
</evidence>
<reference evidence="3 4" key="1">
    <citation type="journal article" date="2024" name="IMA Fungus">
        <title>IMA Genome - F19 : A genome assembly and annotation guide to empower mycologists, including annotated draft genome sequences of Ceratocystis pirilliformis, Diaporthe australafricana, Fusarium ophioides, Paecilomyces lecythidis, and Sporothrix stenoceras.</title>
        <authorList>
            <person name="Aylward J."/>
            <person name="Wilson A.M."/>
            <person name="Visagie C.M."/>
            <person name="Spraker J."/>
            <person name="Barnes I."/>
            <person name="Buitendag C."/>
            <person name="Ceriani C."/>
            <person name="Del Mar Angel L."/>
            <person name="du Plessis D."/>
            <person name="Fuchs T."/>
            <person name="Gasser K."/>
            <person name="Kramer D."/>
            <person name="Li W."/>
            <person name="Munsamy K."/>
            <person name="Piso A."/>
            <person name="Price J.L."/>
            <person name="Sonnekus B."/>
            <person name="Thomas C."/>
            <person name="van der Nest A."/>
            <person name="van Dijk A."/>
            <person name="van Heerden A."/>
            <person name="van Vuuren N."/>
            <person name="Yilmaz N."/>
            <person name="Duong T.A."/>
            <person name="van der Merwe N.A."/>
            <person name="Wingfield M.J."/>
            <person name="Wingfield B.D."/>
        </authorList>
    </citation>
    <scope>NUCLEOTIDE SEQUENCE [LARGE SCALE GENOMIC DNA]</scope>
    <source>
        <strain evidence="3 4">CMW 18167</strain>
    </source>
</reference>
<evidence type="ECO:0000256" key="2">
    <source>
        <dbReference type="SAM" id="MobiDB-lite"/>
    </source>
</evidence>
<feature type="region of interest" description="Disordered" evidence="2">
    <location>
        <begin position="1"/>
        <end position="21"/>
    </location>
</feature>
<keyword evidence="1" id="KW-0547">Nucleotide-binding</keyword>
<keyword evidence="4" id="KW-1185">Reference proteome</keyword>
<keyword evidence="1" id="KW-0067">ATP-binding</keyword>
<dbReference type="PROSITE" id="PS00107">
    <property type="entry name" value="PROTEIN_KINASE_ATP"/>
    <property type="match status" value="1"/>
</dbReference>
<gene>
    <name evidence="3" type="ORF">Plec18167_001614</name>
</gene>
<evidence type="ECO:0008006" key="5">
    <source>
        <dbReference type="Google" id="ProtNLM"/>
    </source>
</evidence>
<organism evidence="3 4">
    <name type="scientific">Paecilomyces lecythidis</name>
    <dbReference type="NCBI Taxonomy" id="3004212"/>
    <lineage>
        <taxon>Eukaryota</taxon>
        <taxon>Fungi</taxon>
        <taxon>Dikarya</taxon>
        <taxon>Ascomycota</taxon>
        <taxon>Pezizomycotina</taxon>
        <taxon>Eurotiomycetes</taxon>
        <taxon>Eurotiomycetidae</taxon>
        <taxon>Eurotiales</taxon>
        <taxon>Thermoascaceae</taxon>
        <taxon>Paecilomyces</taxon>
    </lineage>
</organism>
<evidence type="ECO:0000313" key="4">
    <source>
        <dbReference type="Proteomes" id="UP001583193"/>
    </source>
</evidence>
<dbReference type="EMBL" id="JAVDPF010000003">
    <property type="protein sequence ID" value="KAL1884957.1"/>
    <property type="molecule type" value="Genomic_DNA"/>
</dbReference>